<dbReference type="PANTHER" id="PTHR33353:SF34">
    <property type="entry name" value="ENDO-BETA-1,4-GLUCANASE D"/>
    <property type="match status" value="1"/>
</dbReference>
<accession>A0A8H4QNT5</accession>
<keyword evidence="3" id="KW-0964">Secreted</keyword>
<keyword evidence="10" id="KW-1185">Reference proteome</keyword>
<dbReference type="PANTHER" id="PTHR33353">
    <property type="entry name" value="PUTATIVE (AFU_ORTHOLOGUE AFUA_1G12560)-RELATED"/>
    <property type="match status" value="1"/>
</dbReference>
<evidence type="ECO:0000256" key="2">
    <source>
        <dbReference type="ARBA" id="ARBA00004613"/>
    </source>
</evidence>
<dbReference type="GO" id="GO:0005576">
    <property type="term" value="C:extracellular region"/>
    <property type="evidence" value="ECO:0007669"/>
    <property type="project" value="UniProtKB-SubCell"/>
</dbReference>
<protein>
    <recommendedName>
        <fullName evidence="8">Auxiliary Activity family 9 catalytic domain-containing protein</fullName>
    </recommendedName>
</protein>
<evidence type="ECO:0000256" key="3">
    <source>
        <dbReference type="ARBA" id="ARBA00022525"/>
    </source>
</evidence>
<feature type="region of interest" description="Disordered" evidence="6">
    <location>
        <begin position="320"/>
        <end position="339"/>
    </location>
</feature>
<evidence type="ECO:0000313" key="9">
    <source>
        <dbReference type="EMBL" id="KAF4614378.1"/>
    </source>
</evidence>
<feature type="signal peptide" evidence="7">
    <location>
        <begin position="1"/>
        <end position="21"/>
    </location>
</feature>
<name>A0A8H4QNT5_9HELO</name>
<proteinExistence type="predicted"/>
<comment type="cofactor">
    <cofactor evidence="1">
        <name>Cu(2+)</name>
        <dbReference type="ChEBI" id="CHEBI:29036"/>
    </cofactor>
</comment>
<evidence type="ECO:0000256" key="1">
    <source>
        <dbReference type="ARBA" id="ARBA00001973"/>
    </source>
</evidence>
<dbReference type="InterPro" id="IPR005103">
    <property type="entry name" value="AA9_LPMO"/>
</dbReference>
<feature type="region of interest" description="Disordered" evidence="6">
    <location>
        <begin position="495"/>
        <end position="588"/>
    </location>
</feature>
<organism evidence="9 10">
    <name type="scientific">Cudoniella acicularis</name>
    <dbReference type="NCBI Taxonomy" id="354080"/>
    <lineage>
        <taxon>Eukaryota</taxon>
        <taxon>Fungi</taxon>
        <taxon>Dikarya</taxon>
        <taxon>Ascomycota</taxon>
        <taxon>Pezizomycotina</taxon>
        <taxon>Leotiomycetes</taxon>
        <taxon>Helotiales</taxon>
        <taxon>Tricladiaceae</taxon>
        <taxon>Cudoniella</taxon>
    </lineage>
</organism>
<comment type="caution">
    <text evidence="9">The sequence shown here is derived from an EMBL/GenBank/DDBJ whole genome shotgun (WGS) entry which is preliminary data.</text>
</comment>
<feature type="chain" id="PRO_5034533730" description="Auxiliary Activity family 9 catalytic domain-containing protein" evidence="7">
    <location>
        <begin position="22"/>
        <end position="588"/>
    </location>
</feature>
<dbReference type="Proteomes" id="UP000566819">
    <property type="component" value="Unassembled WGS sequence"/>
</dbReference>
<dbReference type="Pfam" id="PF03443">
    <property type="entry name" value="AA9"/>
    <property type="match status" value="1"/>
</dbReference>
<dbReference type="Gene3D" id="2.70.50.70">
    <property type="match status" value="1"/>
</dbReference>
<sequence>MSFSKIATFTGALAFASSVAAHGTVTGIVADGVYYEGYHANFQYVQTQPVVVGWSIPEDLSNGFIAPDAYATGDIICHLNATNAKTSATVKAGGTVEMQWTAWPSSHHGPVIDYLASCNGDCTTVDKTTLEFFKIDAVGLLDDTTVPGSWASDTLIANNNSWTVTIPTDIAPGNYVLRHEIIALHSAEEADGTQNYPQCFNLEVTGLGTATPSGTLGEALYTETDPGIEINIYQSLSTYVIPGPTLYSGAISMSQTSQPAATSIAPVGTVADPIATSAAEIATTSGAQSAVVSSSAAAGAASSVTSSPSAGITSAAGAEVSSAPFSNGTTPSSKSRSACKANTSSASKSKSACKAKNSSSAFVSLASKAVQAVSVSSEVATTVTIPTSLPAASTEAIATTATSAAISEVTVTGTSAASTSTSGNTTDLPSGTTLSSVLSWISSFWDKVKGTDYNGDSALARREHARDVVAANKRQFDDFSVGAIATGFSKGTDFAHATDHDHHHAHGTGSAGFAKPTGASVGSTKPTGSLAAKIAQSSGVAHASGHHYPHGTGKTGGSKATGVKPTGTFPSGSARPSGAGKFRKLGGN</sequence>
<evidence type="ECO:0000256" key="4">
    <source>
        <dbReference type="ARBA" id="ARBA00023157"/>
    </source>
</evidence>
<dbReference type="InterPro" id="IPR049892">
    <property type="entry name" value="AA9"/>
</dbReference>
<dbReference type="AlphaFoldDB" id="A0A8H4QNT5"/>
<keyword evidence="4" id="KW-1015">Disulfide bond</keyword>
<dbReference type="EMBL" id="JAAMPI010002354">
    <property type="protein sequence ID" value="KAF4614378.1"/>
    <property type="molecule type" value="Genomic_DNA"/>
</dbReference>
<keyword evidence="5" id="KW-0325">Glycoprotein</keyword>
<feature type="compositionally biased region" description="Polar residues" evidence="6">
    <location>
        <begin position="323"/>
        <end position="336"/>
    </location>
</feature>
<evidence type="ECO:0000313" key="10">
    <source>
        <dbReference type="Proteomes" id="UP000566819"/>
    </source>
</evidence>
<evidence type="ECO:0000256" key="5">
    <source>
        <dbReference type="ARBA" id="ARBA00023180"/>
    </source>
</evidence>
<comment type="subcellular location">
    <subcellularLocation>
        <location evidence="2">Secreted</location>
    </subcellularLocation>
</comment>
<dbReference type="OrthoDB" id="4849160at2759"/>
<evidence type="ECO:0000256" key="7">
    <source>
        <dbReference type="SAM" id="SignalP"/>
    </source>
</evidence>
<feature type="domain" description="Auxiliary Activity family 9 catalytic" evidence="8">
    <location>
        <begin position="22"/>
        <end position="237"/>
    </location>
</feature>
<gene>
    <name evidence="9" type="ORF">G7Y89_g15359</name>
</gene>
<evidence type="ECO:0000259" key="8">
    <source>
        <dbReference type="Pfam" id="PF03443"/>
    </source>
</evidence>
<dbReference type="CDD" id="cd21175">
    <property type="entry name" value="LPMO_AA9"/>
    <property type="match status" value="1"/>
</dbReference>
<keyword evidence="7" id="KW-0732">Signal</keyword>
<evidence type="ECO:0000256" key="6">
    <source>
        <dbReference type="SAM" id="MobiDB-lite"/>
    </source>
</evidence>
<reference evidence="9 10" key="1">
    <citation type="submission" date="2020-03" db="EMBL/GenBank/DDBJ databases">
        <title>Draft Genome Sequence of Cudoniella acicularis.</title>
        <authorList>
            <person name="Buettner E."/>
            <person name="Kellner H."/>
        </authorList>
    </citation>
    <scope>NUCLEOTIDE SEQUENCE [LARGE SCALE GENOMIC DNA]</scope>
    <source>
        <strain evidence="9 10">DSM 108380</strain>
    </source>
</reference>